<sequence length="131" mass="13669">MPTPLEQFTAMTAAIAEAAARSQLGQDLVITEEPRHVDDLDLGTEAGPPAVTGRFGVLMGGAPGGMTVSLSPGEDEGTFDFQLVTALDGSDEQVVFTATVEDTMDLSATYQSLLEARRDPGADPDIQNTVA</sequence>
<evidence type="ECO:0000313" key="2">
    <source>
        <dbReference type="Proteomes" id="UP000317078"/>
    </source>
</evidence>
<accession>A0A502G811</accession>
<comment type="caution">
    <text evidence="1">The sequence shown here is derived from an EMBL/GenBank/DDBJ whole genome shotgun (WGS) entry which is preliminary data.</text>
</comment>
<dbReference type="AlphaFoldDB" id="A0A502G811"/>
<dbReference type="EMBL" id="RCZP01000007">
    <property type="protein sequence ID" value="TPG57752.1"/>
    <property type="molecule type" value="Genomic_DNA"/>
</dbReference>
<reference evidence="1 2" key="1">
    <citation type="journal article" date="2019" name="Environ. Microbiol.">
        <title>Species interactions and distinct microbial communities in high Arctic permafrost affected cryosols are associated with the CH4 and CO2 gas fluxes.</title>
        <authorList>
            <person name="Altshuler I."/>
            <person name="Hamel J."/>
            <person name="Turney S."/>
            <person name="Magnuson E."/>
            <person name="Levesque R."/>
            <person name="Greer C."/>
            <person name="Whyte L.G."/>
        </authorList>
    </citation>
    <scope>NUCLEOTIDE SEQUENCE [LARGE SCALE GENOMIC DNA]</scope>
    <source>
        <strain evidence="1 2">S9.3B</strain>
    </source>
</reference>
<gene>
    <name evidence="1" type="ORF">EAH89_10010</name>
</gene>
<dbReference type="RefSeq" id="WP_140882673.1">
    <property type="nucleotide sequence ID" value="NZ_RCZP01000007.1"/>
</dbReference>
<evidence type="ECO:0000313" key="1">
    <source>
        <dbReference type="EMBL" id="TPG57752.1"/>
    </source>
</evidence>
<proteinExistence type="predicted"/>
<protein>
    <submittedName>
        <fullName evidence="1">Uncharacterized protein</fullName>
    </submittedName>
</protein>
<name>A0A502G811_9PROT</name>
<organism evidence="1 2">
    <name type="scientific">Muricoccus nepalensis</name>
    <dbReference type="NCBI Taxonomy" id="1854500"/>
    <lineage>
        <taxon>Bacteria</taxon>
        <taxon>Pseudomonadati</taxon>
        <taxon>Pseudomonadota</taxon>
        <taxon>Alphaproteobacteria</taxon>
        <taxon>Acetobacterales</taxon>
        <taxon>Roseomonadaceae</taxon>
        <taxon>Muricoccus</taxon>
    </lineage>
</organism>
<keyword evidence="2" id="KW-1185">Reference proteome</keyword>
<dbReference type="Proteomes" id="UP000317078">
    <property type="component" value="Unassembled WGS sequence"/>
</dbReference>